<dbReference type="InterPro" id="IPR039315">
    <property type="entry name" value="CheW"/>
</dbReference>
<evidence type="ECO:0000256" key="1">
    <source>
        <dbReference type="SAM" id="MobiDB-lite"/>
    </source>
</evidence>
<dbReference type="InterPro" id="IPR036061">
    <property type="entry name" value="CheW-like_dom_sf"/>
</dbReference>
<dbReference type="RefSeq" id="WP_264982684.1">
    <property type="nucleotide sequence ID" value="NZ_AP026708.1"/>
</dbReference>
<dbReference type="CDD" id="cd00732">
    <property type="entry name" value="CheW"/>
    <property type="match status" value="1"/>
</dbReference>
<dbReference type="PROSITE" id="PS50851">
    <property type="entry name" value="CHEW"/>
    <property type="match status" value="1"/>
</dbReference>
<dbReference type="Gene3D" id="2.30.30.40">
    <property type="entry name" value="SH3 Domains"/>
    <property type="match status" value="1"/>
</dbReference>
<reference evidence="3" key="1">
    <citation type="submission" date="2022-08" db="EMBL/GenBank/DDBJ databases">
        <title>Genome Sequence of the sulphate-reducing bacterium, Pseudodesulfovibrio portus JCM14722.</title>
        <authorList>
            <person name="Kondo R."/>
            <person name="Kataoka T."/>
        </authorList>
    </citation>
    <scope>NUCLEOTIDE SEQUENCE</scope>
    <source>
        <strain evidence="3">JCM 14722</strain>
    </source>
</reference>
<sequence>MIDEALKDINQFLTFTLGKEIFALDIGTVREVLELTSITKIPRTPKFMRGVINLRGHAVPVVDMRLKLGMSQGEDTVDTCIIIVEIEFEGEFTIMGALVDSVREVFEMTPDTIEPAPKMGAAINAEYIKGMGRQNDQFIIIIDINKIFSAEELAMAKELAGLGGGAEQAPAEEAHAAESAAAPA</sequence>
<evidence type="ECO:0000259" key="2">
    <source>
        <dbReference type="PROSITE" id="PS50851"/>
    </source>
</evidence>
<dbReference type="SMART" id="SM00260">
    <property type="entry name" value="CheW"/>
    <property type="match status" value="1"/>
</dbReference>
<evidence type="ECO:0000313" key="4">
    <source>
        <dbReference type="Proteomes" id="UP001061361"/>
    </source>
</evidence>
<feature type="region of interest" description="Disordered" evidence="1">
    <location>
        <begin position="164"/>
        <end position="184"/>
    </location>
</feature>
<proteinExistence type="predicted"/>
<dbReference type="PANTHER" id="PTHR22617:SF41">
    <property type="entry name" value="CHEMOTAXIS SIGNAL TRANSDUCTION SYSTEM ADAPTOR PROTEIN CHEW"/>
    <property type="match status" value="1"/>
</dbReference>
<name>A0ABN6RSJ3_9BACT</name>
<keyword evidence="4" id="KW-1185">Reference proteome</keyword>
<dbReference type="Gene3D" id="2.40.50.180">
    <property type="entry name" value="CheA-289, Domain 4"/>
    <property type="match status" value="1"/>
</dbReference>
<feature type="compositionally biased region" description="Low complexity" evidence="1">
    <location>
        <begin position="167"/>
        <end position="184"/>
    </location>
</feature>
<dbReference type="EMBL" id="AP026708">
    <property type="protein sequence ID" value="BDQ32613.1"/>
    <property type="molecule type" value="Genomic_DNA"/>
</dbReference>
<dbReference type="Pfam" id="PF01584">
    <property type="entry name" value="CheW"/>
    <property type="match status" value="1"/>
</dbReference>
<dbReference type="SUPFAM" id="SSF50341">
    <property type="entry name" value="CheW-like"/>
    <property type="match status" value="1"/>
</dbReference>
<gene>
    <name evidence="3" type="primary">cheW34H-1</name>
    <name evidence="3" type="ORF">JCM14722_01550</name>
</gene>
<protein>
    <submittedName>
        <fullName evidence="3">Chemotaxis protein CheW</fullName>
    </submittedName>
</protein>
<feature type="domain" description="CheW-like" evidence="2">
    <location>
        <begin position="9"/>
        <end position="153"/>
    </location>
</feature>
<evidence type="ECO:0000313" key="3">
    <source>
        <dbReference type="EMBL" id="BDQ32613.1"/>
    </source>
</evidence>
<dbReference type="PANTHER" id="PTHR22617">
    <property type="entry name" value="CHEMOTAXIS SENSOR HISTIDINE KINASE-RELATED"/>
    <property type="match status" value="1"/>
</dbReference>
<accession>A0ABN6RSJ3</accession>
<organism evidence="3 4">
    <name type="scientific">Pseudodesulfovibrio portus</name>
    <dbReference type="NCBI Taxonomy" id="231439"/>
    <lineage>
        <taxon>Bacteria</taxon>
        <taxon>Pseudomonadati</taxon>
        <taxon>Thermodesulfobacteriota</taxon>
        <taxon>Desulfovibrionia</taxon>
        <taxon>Desulfovibrionales</taxon>
        <taxon>Desulfovibrionaceae</taxon>
    </lineage>
</organism>
<dbReference type="InterPro" id="IPR002545">
    <property type="entry name" value="CheW-lke_dom"/>
</dbReference>
<dbReference type="Proteomes" id="UP001061361">
    <property type="component" value="Chromosome"/>
</dbReference>